<evidence type="ECO:0000313" key="3">
    <source>
        <dbReference type="Proteomes" id="UP000186303"/>
    </source>
</evidence>
<dbReference type="STRING" id="1230383.M5E5Y8"/>
<feature type="compositionally biased region" description="Low complexity" evidence="1">
    <location>
        <begin position="158"/>
        <end position="168"/>
    </location>
</feature>
<dbReference type="AlphaFoldDB" id="M5E5Y8"/>
<feature type="compositionally biased region" description="Polar residues" evidence="1">
    <location>
        <begin position="67"/>
        <end position="78"/>
    </location>
</feature>
<dbReference type="EMBL" id="LT671822">
    <property type="protein sequence ID" value="SHO77071.1"/>
    <property type="molecule type" value="Genomic_DNA"/>
</dbReference>
<feature type="compositionally biased region" description="Pro residues" evidence="1">
    <location>
        <begin position="214"/>
        <end position="233"/>
    </location>
</feature>
<dbReference type="OMA" id="THSPVDY"/>
<protein>
    <submittedName>
        <fullName evidence="2">Uncharacterized protein</fullName>
    </submittedName>
</protein>
<gene>
    <name evidence="2" type="ORF">MSYG_1411</name>
</gene>
<dbReference type="KEGG" id="msym:MSY001_0231"/>
<feature type="compositionally biased region" description="Polar residues" evidence="1">
    <location>
        <begin position="520"/>
        <end position="553"/>
    </location>
</feature>
<name>M5E5Y8_MALS4</name>
<feature type="compositionally biased region" description="Low complexity" evidence="1">
    <location>
        <begin position="91"/>
        <end position="107"/>
    </location>
</feature>
<organism evidence="2 3">
    <name type="scientific">Malassezia sympodialis (strain ATCC 42132)</name>
    <name type="common">Atopic eczema-associated yeast</name>
    <dbReference type="NCBI Taxonomy" id="1230383"/>
    <lineage>
        <taxon>Eukaryota</taxon>
        <taxon>Fungi</taxon>
        <taxon>Dikarya</taxon>
        <taxon>Basidiomycota</taxon>
        <taxon>Ustilaginomycotina</taxon>
        <taxon>Malasseziomycetes</taxon>
        <taxon>Malasseziales</taxon>
        <taxon>Malasseziaceae</taxon>
        <taxon>Malassezia</taxon>
    </lineage>
</organism>
<feature type="compositionally biased region" description="Basic residues" evidence="1">
    <location>
        <begin position="308"/>
        <end position="319"/>
    </location>
</feature>
<feature type="region of interest" description="Disordered" evidence="1">
    <location>
        <begin position="446"/>
        <end position="559"/>
    </location>
</feature>
<dbReference type="VEuPathDB" id="FungiDB:MSYG_1411"/>
<dbReference type="HOGENOM" id="CLU_479030_0_0_1"/>
<evidence type="ECO:0000256" key="1">
    <source>
        <dbReference type="SAM" id="MobiDB-lite"/>
    </source>
</evidence>
<feature type="compositionally biased region" description="Acidic residues" evidence="1">
    <location>
        <begin position="114"/>
        <end position="132"/>
    </location>
</feature>
<dbReference type="Proteomes" id="UP000186303">
    <property type="component" value="Chromosome 2"/>
</dbReference>
<dbReference type="RefSeq" id="XP_018738874.1">
    <property type="nucleotide sequence ID" value="XM_018884465.1"/>
</dbReference>
<reference evidence="3" key="1">
    <citation type="journal article" date="2017" name="Nucleic Acids Res.">
        <title>Proteogenomics produces comprehensive and highly accurate protein-coding gene annotation in a complete genome assembly of Malassezia sympodialis.</title>
        <authorList>
            <person name="Zhu Y."/>
            <person name="Engstroem P.G."/>
            <person name="Tellgren-Roth C."/>
            <person name="Baudo C.D."/>
            <person name="Kennell J.C."/>
            <person name="Sun S."/>
            <person name="Billmyre R.B."/>
            <person name="Schroeder M.S."/>
            <person name="Andersson A."/>
            <person name="Holm T."/>
            <person name="Sigurgeirsson B."/>
            <person name="Wu G."/>
            <person name="Sankaranarayanan S.R."/>
            <person name="Siddharthan R."/>
            <person name="Sanyal K."/>
            <person name="Lundeberg J."/>
            <person name="Nystedt B."/>
            <person name="Boekhout T."/>
            <person name="Dawson T.L. Jr."/>
            <person name="Heitman J."/>
            <person name="Scheynius A."/>
            <person name="Lehtioe J."/>
        </authorList>
    </citation>
    <scope>NUCLEOTIDE SEQUENCE [LARGE SCALE GENOMIC DNA]</scope>
    <source>
        <strain evidence="3">ATCC 42132</strain>
    </source>
</reference>
<accession>M5E5Y8</accession>
<feature type="region of interest" description="Disordered" evidence="1">
    <location>
        <begin position="1"/>
        <end position="319"/>
    </location>
</feature>
<feature type="compositionally biased region" description="Polar residues" evidence="1">
    <location>
        <begin position="243"/>
        <end position="269"/>
    </location>
</feature>
<evidence type="ECO:0000313" key="2">
    <source>
        <dbReference type="EMBL" id="SHO77071.1"/>
    </source>
</evidence>
<feature type="compositionally biased region" description="Basic residues" evidence="1">
    <location>
        <begin position="279"/>
        <end position="294"/>
    </location>
</feature>
<dbReference type="OrthoDB" id="3366471at2759"/>
<keyword evidence="3" id="KW-1185">Reference proteome</keyword>
<sequence length="569" mass="60825">MVHPSADGVSVPLGADEPPEAELRTYPMSNSKPMAVVDSSSRHAPAMDPLSLSSELRPLQEPCVSPHSFTSSIATDATTPRFGCSPGYTDSPSGSPSSISSMMSIASYRRGETADTEDDPEPELYPVDEVEEVGDRAFASMDISDEPAPSKSDPPPSSASSTLAYSSSEPRRTQSAPVLPKPLKGRVFELLADEDDNGSSGTSSPHDWDGEINEPPPPQPNVTPQDTVPPVPSPLCMCISGETAGTATKPQSEHVSIPSSPRTTVQEACTKSPLGAFGHAHRRMRRSLRSKKPLKSALSSSDEERTGRSRHRERKKHSVRFCLEPQEQRTHSPVDYDRKAHPVHNRLCHDDLRELRDLHMPMDLLASRWSTLRLPHHGQKGRHSASAPELPAYDMWHSNAMQSLALEQPLPASGPTCLPVTETDNTPAAPSCSTVAPAATAHRDPVAELKAVRPPTPTHDLPVASRSYAAPQDPPRGLSSSLTDSLAARFGLTKPPPPLPGVESTPGPRRTQSDSKLYPTPQTMLTTSTAPKSTGASAGNSAAHTSGYESPSTDLGDYGTEYAMVGSCP</sequence>
<proteinExistence type="predicted"/>